<evidence type="ECO:0000256" key="2">
    <source>
        <dbReference type="ARBA" id="ARBA00009450"/>
    </source>
</evidence>
<dbReference type="Pfam" id="PF22461">
    <property type="entry name" value="SLBB_2"/>
    <property type="match status" value="1"/>
</dbReference>
<name>A0A161LFB7_9BACT</name>
<accession>A0A161LFB7</accession>
<organism evidence="18 19">
    <name type="scientific">Paludibacter jiangxiensis</name>
    <dbReference type="NCBI Taxonomy" id="681398"/>
    <lineage>
        <taxon>Bacteria</taxon>
        <taxon>Pseudomonadati</taxon>
        <taxon>Bacteroidota</taxon>
        <taxon>Bacteroidia</taxon>
        <taxon>Bacteroidales</taxon>
        <taxon>Paludibacteraceae</taxon>
        <taxon>Paludibacter</taxon>
    </lineage>
</organism>
<dbReference type="InterPro" id="IPR003715">
    <property type="entry name" value="Poly_export_N"/>
</dbReference>
<evidence type="ECO:0000313" key="19">
    <source>
        <dbReference type="Proteomes" id="UP000076586"/>
    </source>
</evidence>
<comment type="subcellular location">
    <subcellularLocation>
        <location evidence="1">Cell outer membrane</location>
        <topology evidence="1">Multi-pass membrane protein</topology>
    </subcellularLocation>
</comment>
<evidence type="ECO:0000256" key="3">
    <source>
        <dbReference type="ARBA" id="ARBA00022448"/>
    </source>
</evidence>
<feature type="chain" id="PRO_5007823800" evidence="15">
    <location>
        <begin position="20"/>
        <end position="276"/>
    </location>
</feature>
<reference evidence="19" key="2">
    <citation type="journal article" date="2017" name="Genome Announc.">
        <title>Draft genome sequence of Paludibacter jiangxiensis NM7(T), a propionate-producing fermentative bacterium.</title>
        <authorList>
            <person name="Qiu Y.-L."/>
            <person name="Tourlousse D.M."/>
            <person name="Matsuura N."/>
            <person name="Ohashi A."/>
            <person name="Sekiguchi Y."/>
        </authorList>
    </citation>
    <scope>NUCLEOTIDE SEQUENCE [LARGE SCALE GENOMIC DNA]</scope>
    <source>
        <strain evidence="19">NM7</strain>
    </source>
</reference>
<dbReference type="OrthoDB" id="662756at2"/>
<keyword evidence="4" id="KW-1134">Transmembrane beta strand</keyword>
<keyword evidence="7 15" id="KW-0732">Signal</keyword>
<dbReference type="Proteomes" id="UP000076586">
    <property type="component" value="Unassembled WGS sequence"/>
</dbReference>
<proteinExistence type="inferred from homology"/>
<evidence type="ECO:0000259" key="17">
    <source>
        <dbReference type="Pfam" id="PF22461"/>
    </source>
</evidence>
<keyword evidence="6" id="KW-0812">Transmembrane</keyword>
<dbReference type="EMBL" id="BDCR01000003">
    <property type="protein sequence ID" value="GAT63247.1"/>
    <property type="molecule type" value="Genomic_DNA"/>
</dbReference>
<evidence type="ECO:0000256" key="8">
    <source>
        <dbReference type="ARBA" id="ARBA00023047"/>
    </source>
</evidence>
<evidence type="ECO:0000259" key="16">
    <source>
        <dbReference type="Pfam" id="PF02563"/>
    </source>
</evidence>
<dbReference type="Gene3D" id="3.10.560.10">
    <property type="entry name" value="Outer membrane lipoprotein wza domain like"/>
    <property type="match status" value="1"/>
</dbReference>
<dbReference type="InterPro" id="IPR049712">
    <property type="entry name" value="Poly_export"/>
</dbReference>
<dbReference type="GO" id="GO:0006811">
    <property type="term" value="P:monoatomic ion transport"/>
    <property type="evidence" value="ECO:0007669"/>
    <property type="project" value="UniProtKB-KW"/>
</dbReference>
<keyword evidence="3" id="KW-0813">Transport</keyword>
<dbReference type="PROSITE" id="PS51257">
    <property type="entry name" value="PROKAR_LIPOPROTEIN"/>
    <property type="match status" value="1"/>
</dbReference>
<feature type="domain" description="Polysaccharide export protein N-terminal" evidence="16">
    <location>
        <begin position="45"/>
        <end position="153"/>
    </location>
</feature>
<feature type="signal peptide" evidence="15">
    <location>
        <begin position="1"/>
        <end position="19"/>
    </location>
</feature>
<keyword evidence="9" id="KW-0406">Ion transport</keyword>
<evidence type="ECO:0000256" key="9">
    <source>
        <dbReference type="ARBA" id="ARBA00023065"/>
    </source>
</evidence>
<evidence type="ECO:0000256" key="7">
    <source>
        <dbReference type="ARBA" id="ARBA00022729"/>
    </source>
</evidence>
<evidence type="ECO:0000256" key="13">
    <source>
        <dbReference type="ARBA" id="ARBA00023237"/>
    </source>
</evidence>
<evidence type="ECO:0000256" key="5">
    <source>
        <dbReference type="ARBA" id="ARBA00022597"/>
    </source>
</evidence>
<gene>
    <name evidence="18" type="ORF">PJIAN_3564</name>
</gene>
<dbReference type="GO" id="GO:0015159">
    <property type="term" value="F:polysaccharide transmembrane transporter activity"/>
    <property type="evidence" value="ECO:0007669"/>
    <property type="project" value="InterPro"/>
</dbReference>
<reference evidence="19" key="1">
    <citation type="submission" date="2016-04" db="EMBL/GenBank/DDBJ databases">
        <title>Draft genome sequence of Paludibacter jiangxiensis strain NM7.</title>
        <authorList>
            <person name="Qiu Y."/>
            <person name="Matsuura N."/>
            <person name="Ohashi A."/>
            <person name="Tourlousse M.D."/>
            <person name="Sekiguchi Y."/>
        </authorList>
    </citation>
    <scope>NUCLEOTIDE SEQUENCE [LARGE SCALE GENOMIC DNA]</scope>
    <source>
        <strain evidence="19">NM7</strain>
    </source>
</reference>
<evidence type="ECO:0000256" key="4">
    <source>
        <dbReference type="ARBA" id="ARBA00022452"/>
    </source>
</evidence>
<evidence type="ECO:0000256" key="15">
    <source>
        <dbReference type="SAM" id="SignalP"/>
    </source>
</evidence>
<dbReference type="GO" id="GO:0015288">
    <property type="term" value="F:porin activity"/>
    <property type="evidence" value="ECO:0007669"/>
    <property type="project" value="UniProtKB-KW"/>
</dbReference>
<dbReference type="PANTHER" id="PTHR33619:SF3">
    <property type="entry name" value="POLYSACCHARIDE EXPORT PROTEIN GFCE-RELATED"/>
    <property type="match status" value="1"/>
</dbReference>
<dbReference type="GO" id="GO:0046930">
    <property type="term" value="C:pore complex"/>
    <property type="evidence" value="ECO:0007669"/>
    <property type="project" value="UniProtKB-KW"/>
</dbReference>
<evidence type="ECO:0000256" key="10">
    <source>
        <dbReference type="ARBA" id="ARBA00023114"/>
    </source>
</evidence>
<protein>
    <submittedName>
        <fullName evidence="18">Polysaccharide export outer membrane protein</fullName>
    </submittedName>
</protein>
<keyword evidence="8" id="KW-0625">Polysaccharide transport</keyword>
<feature type="domain" description="SLBB" evidence="17">
    <location>
        <begin position="158"/>
        <end position="238"/>
    </location>
</feature>
<keyword evidence="13" id="KW-0998">Cell outer membrane</keyword>
<evidence type="ECO:0000256" key="14">
    <source>
        <dbReference type="ARBA" id="ARBA00023288"/>
    </source>
</evidence>
<dbReference type="Pfam" id="PF02563">
    <property type="entry name" value="Poly_export"/>
    <property type="match status" value="1"/>
</dbReference>
<keyword evidence="19" id="KW-1185">Reference proteome</keyword>
<keyword evidence="12" id="KW-0564">Palmitate</keyword>
<keyword evidence="14" id="KW-0449">Lipoprotein</keyword>
<dbReference type="STRING" id="681398.PJIAN_3564"/>
<evidence type="ECO:0000256" key="11">
    <source>
        <dbReference type="ARBA" id="ARBA00023136"/>
    </source>
</evidence>
<evidence type="ECO:0000256" key="12">
    <source>
        <dbReference type="ARBA" id="ARBA00023139"/>
    </source>
</evidence>
<comment type="similarity">
    <text evidence="2">Belongs to the BexD/CtrA/VexA family.</text>
</comment>
<dbReference type="AlphaFoldDB" id="A0A161LFB7"/>
<evidence type="ECO:0000256" key="6">
    <source>
        <dbReference type="ARBA" id="ARBA00022692"/>
    </source>
</evidence>
<dbReference type="RefSeq" id="WP_068704242.1">
    <property type="nucleotide sequence ID" value="NZ_BDCR01000003.1"/>
</dbReference>
<evidence type="ECO:0000256" key="1">
    <source>
        <dbReference type="ARBA" id="ARBA00004571"/>
    </source>
</evidence>
<evidence type="ECO:0000313" key="18">
    <source>
        <dbReference type="EMBL" id="GAT63247.1"/>
    </source>
</evidence>
<sequence length="276" mass="30073">MNKTLFYLCLILLLSSCHAYKDIVYVQDAGRLAGFTDTTHCSIPDPILKQGDLLVITVNATTPEAALPFNLPLIPGQGNNTGNYDPSSGNISSAGGTGSGTLQNYLIDTQGNINFPVLGKIHAVGMTKNQLADYIVKQIHPKYIKENPIVNIRFANFKISVLGEVTRPGAFSINNEKISLFEAIALAGDLTIYGKRDNVLLIREGNDGKRQTTRIDLRDNRLINSSWFYLQQNDVLYIQPNNPKSRASGFSTAETISISVVGTLISLASLIVTLSK</sequence>
<comment type="caution">
    <text evidence="18">The sequence shown here is derived from an EMBL/GenBank/DDBJ whole genome shotgun (WGS) entry which is preliminary data.</text>
</comment>
<keyword evidence="11" id="KW-0472">Membrane</keyword>
<keyword evidence="10" id="KW-0626">Porin</keyword>
<dbReference type="PANTHER" id="PTHR33619">
    <property type="entry name" value="POLYSACCHARIDE EXPORT PROTEIN GFCE-RELATED"/>
    <property type="match status" value="1"/>
</dbReference>
<keyword evidence="5" id="KW-0762">Sugar transport</keyword>
<dbReference type="GO" id="GO:0009279">
    <property type="term" value="C:cell outer membrane"/>
    <property type="evidence" value="ECO:0007669"/>
    <property type="project" value="UniProtKB-SubCell"/>
</dbReference>
<dbReference type="InterPro" id="IPR054765">
    <property type="entry name" value="SLBB_dom"/>
</dbReference>